<gene>
    <name evidence="1" type="ORF">MPL1032_20413</name>
</gene>
<dbReference type="Proteomes" id="UP000182888">
    <property type="component" value="Unassembled WGS sequence"/>
</dbReference>
<protein>
    <submittedName>
        <fullName evidence="1">Uncharacterized protein</fullName>
    </submittedName>
</protein>
<proteinExistence type="predicted"/>
<dbReference type="AlphaFoldDB" id="A0A0K2VWW4"/>
<organism evidence="1 2">
    <name type="scientific">Mesorhizobium plurifarium</name>
    <dbReference type="NCBI Taxonomy" id="69974"/>
    <lineage>
        <taxon>Bacteria</taxon>
        <taxon>Pseudomonadati</taxon>
        <taxon>Pseudomonadota</taxon>
        <taxon>Alphaproteobacteria</taxon>
        <taxon>Hyphomicrobiales</taxon>
        <taxon>Phyllobacteriaceae</taxon>
        <taxon>Mesorhizobium</taxon>
    </lineage>
</organism>
<name>A0A0K2VWW4_MESPL</name>
<reference evidence="2" key="1">
    <citation type="submission" date="2014-08" db="EMBL/GenBank/DDBJ databases">
        <authorList>
            <person name="Edwards T."/>
        </authorList>
    </citation>
    <scope>NUCLEOTIDE SEQUENCE [LARGE SCALE GENOMIC DNA]</scope>
</reference>
<evidence type="ECO:0000313" key="1">
    <source>
        <dbReference type="EMBL" id="CDX56153.1"/>
    </source>
</evidence>
<dbReference type="EMBL" id="CCND01000012">
    <property type="protein sequence ID" value="CDX56153.1"/>
    <property type="molecule type" value="Genomic_DNA"/>
</dbReference>
<accession>A0A0K2VWW4</accession>
<evidence type="ECO:0000313" key="2">
    <source>
        <dbReference type="Proteomes" id="UP000182888"/>
    </source>
</evidence>
<sequence length="90" mass="10055">MTKERKKFRNTTTWLREARERFDGGGVPASGRNASAAVFGTIGPFAPCRPNSPSLGLVFMTPCRLILQRIPRRKARGEFGKNDGSWRTTD</sequence>